<dbReference type="InterPro" id="IPR001789">
    <property type="entry name" value="Sig_transdc_resp-reg_receiver"/>
</dbReference>
<dbReference type="Proteomes" id="UP000245712">
    <property type="component" value="Unassembled WGS sequence"/>
</dbReference>
<feature type="domain" description="Response regulatory" evidence="3">
    <location>
        <begin position="7"/>
        <end position="131"/>
    </location>
</feature>
<dbReference type="SUPFAM" id="SSF52172">
    <property type="entry name" value="CheY-like"/>
    <property type="match status" value="1"/>
</dbReference>
<gene>
    <name evidence="4" type="ORF">C7402_12599</name>
</gene>
<name>A0ABX5KAS4_9BURK</name>
<comment type="caution">
    <text evidence="4">The sequence shown here is derived from an EMBL/GenBank/DDBJ whole genome shotgun (WGS) entry which is preliminary data.</text>
</comment>
<dbReference type="RefSeq" id="WP_116614138.1">
    <property type="nucleotide sequence ID" value="NZ_CAJZAT010000168.1"/>
</dbReference>
<proteinExistence type="predicted"/>
<dbReference type="PANTHER" id="PTHR48111">
    <property type="entry name" value="REGULATOR OF RPOS"/>
    <property type="match status" value="1"/>
</dbReference>
<keyword evidence="2" id="KW-0597">Phosphoprotein</keyword>
<dbReference type="PROSITE" id="PS50110">
    <property type="entry name" value="RESPONSE_REGULATORY"/>
    <property type="match status" value="1"/>
</dbReference>
<feature type="modified residue" description="4-aspartylphosphate" evidence="2">
    <location>
        <position position="68"/>
    </location>
</feature>
<evidence type="ECO:0000259" key="3">
    <source>
        <dbReference type="PROSITE" id="PS50110"/>
    </source>
</evidence>
<dbReference type="EMBL" id="QEOB01000025">
    <property type="protein sequence ID" value="PVX72284.1"/>
    <property type="molecule type" value="Genomic_DNA"/>
</dbReference>
<dbReference type="PANTHER" id="PTHR48111:SF56">
    <property type="entry name" value="TETRATHIONATE RESPONSE REGULATORY PROTEIN TTRR"/>
    <property type="match status" value="1"/>
</dbReference>
<keyword evidence="1" id="KW-0238">DNA-binding</keyword>
<evidence type="ECO:0000313" key="4">
    <source>
        <dbReference type="EMBL" id="PVX72284.1"/>
    </source>
</evidence>
<evidence type="ECO:0000256" key="1">
    <source>
        <dbReference type="ARBA" id="ARBA00023125"/>
    </source>
</evidence>
<dbReference type="Gene3D" id="3.40.50.2300">
    <property type="match status" value="1"/>
</dbReference>
<dbReference type="SMART" id="SM00448">
    <property type="entry name" value="REC"/>
    <property type="match status" value="1"/>
</dbReference>
<evidence type="ECO:0000313" key="5">
    <source>
        <dbReference type="Proteomes" id="UP000245712"/>
    </source>
</evidence>
<evidence type="ECO:0000256" key="2">
    <source>
        <dbReference type="PROSITE-ProRule" id="PRU00169"/>
    </source>
</evidence>
<accession>A0ABX5KAS4</accession>
<keyword evidence="5" id="KW-1185">Reference proteome</keyword>
<dbReference type="Pfam" id="PF00072">
    <property type="entry name" value="Response_reg"/>
    <property type="match status" value="1"/>
</dbReference>
<sequence>MLDAQPWVAVVDDDESVGRALQRLLRTAGIGARIFRSGEDFLGALGLLAAQSAQSGAYGPQPGCAVLDVQLPGLSGLAVQRRIAHTGMPVIVITARDEAGVRDEAYASGAVSYLHKPFDGAHFIHAVQAALGIVPAG</sequence>
<protein>
    <submittedName>
        <fullName evidence="4">Response regulator receiver domain-containing protein</fullName>
    </submittedName>
</protein>
<reference evidence="4 5" key="1">
    <citation type="submission" date="2018-05" db="EMBL/GenBank/DDBJ databases">
        <title>Genomic Encyclopedia of Type Strains, Phase IV (KMG-V): Genome sequencing to study the core and pangenomes of soil and plant-associated prokaryotes.</title>
        <authorList>
            <person name="Whitman W."/>
        </authorList>
    </citation>
    <scope>NUCLEOTIDE SEQUENCE [LARGE SCALE GENOMIC DNA]</scope>
    <source>
        <strain evidence="4 5">SCZa-39</strain>
    </source>
</reference>
<organism evidence="4 5">
    <name type="scientific">Paraburkholderia unamae</name>
    <dbReference type="NCBI Taxonomy" id="219649"/>
    <lineage>
        <taxon>Bacteria</taxon>
        <taxon>Pseudomonadati</taxon>
        <taxon>Pseudomonadota</taxon>
        <taxon>Betaproteobacteria</taxon>
        <taxon>Burkholderiales</taxon>
        <taxon>Burkholderiaceae</taxon>
        <taxon>Paraburkholderia</taxon>
    </lineage>
</organism>
<dbReference type="InterPro" id="IPR011006">
    <property type="entry name" value="CheY-like_superfamily"/>
</dbReference>
<dbReference type="InterPro" id="IPR039420">
    <property type="entry name" value="WalR-like"/>
</dbReference>